<name>A0AAN6Y7F1_9PEZI</name>
<feature type="active site" evidence="5">
    <location>
        <position position="288"/>
    </location>
</feature>
<dbReference type="PROSITE" id="PS00141">
    <property type="entry name" value="ASP_PROTEASE"/>
    <property type="match status" value="1"/>
</dbReference>
<dbReference type="PANTHER" id="PTHR47966">
    <property type="entry name" value="BETA-SITE APP-CLEAVING ENZYME, ISOFORM A-RELATED"/>
    <property type="match status" value="1"/>
</dbReference>
<dbReference type="InterPro" id="IPR033121">
    <property type="entry name" value="PEPTIDASE_A1"/>
</dbReference>
<dbReference type="InterPro" id="IPR034163">
    <property type="entry name" value="Aspergillopepsin-like_cat_dom"/>
</dbReference>
<feature type="active site" evidence="5">
    <location>
        <position position="103"/>
    </location>
</feature>
<keyword evidence="2 6" id="KW-0645">Protease</keyword>
<accession>A0AAN6Y7F1</accession>
<gene>
    <name evidence="9" type="ORF">QBC37DRAFT_440691</name>
</gene>
<sequence length="404" mass="44546">MIPSTIWTAVLLLSPLVHGAVLPKRDVGNPTIQAKLNHAYKPSPHALARALRKWQVRLGTDAHDPTMKGVIANATATPTIYDVEWVTSVGFGTPAQWLPMDLDTGSGDVWVYSDLMAPKKLANRTYYSPEQSTTGTEVANSSWTIQYGDGSYASGKIYTDTISLGGVDIKGAAVEAATTVSSSMLHDTKISGVFGLPYKLTSQTYPQFPTVMQDLNPLLDQKVFTVDLRYQANSEYQFGYIDPTKYIGEIQYIPLVAEAGTWWTVEYSLYTFDTMNHWQAVNRQGIVDTGTSLLLLDEDIVSRYYNTVDGAVRNSHAGWVYPCHVDLPSLTLGFSDEAKYEIPGKYMKFAEEPEAGEGMCMGSLQETSVDFEYSILGDIFLKAVFAVFDYDKGAVGFAMKSIDL</sequence>
<comment type="caution">
    <text evidence="9">The sequence shown here is derived from an EMBL/GenBank/DDBJ whole genome shotgun (WGS) entry which is preliminary data.</text>
</comment>
<dbReference type="InterPro" id="IPR001461">
    <property type="entry name" value="Aspartic_peptidase_A1"/>
</dbReference>
<keyword evidence="3 6" id="KW-0064">Aspartyl protease</keyword>
<dbReference type="InterPro" id="IPR001969">
    <property type="entry name" value="Aspartic_peptidase_AS"/>
</dbReference>
<evidence type="ECO:0000259" key="8">
    <source>
        <dbReference type="PROSITE" id="PS51767"/>
    </source>
</evidence>
<dbReference type="Gene3D" id="2.40.70.10">
    <property type="entry name" value="Acid Proteases"/>
    <property type="match status" value="2"/>
</dbReference>
<dbReference type="SUPFAM" id="SSF50630">
    <property type="entry name" value="Acid proteases"/>
    <property type="match status" value="1"/>
</dbReference>
<evidence type="ECO:0000313" key="10">
    <source>
        <dbReference type="Proteomes" id="UP001301769"/>
    </source>
</evidence>
<feature type="signal peptide" evidence="7">
    <location>
        <begin position="1"/>
        <end position="19"/>
    </location>
</feature>
<dbReference type="PRINTS" id="PR00792">
    <property type="entry name" value="PEPSIN"/>
</dbReference>
<evidence type="ECO:0000256" key="5">
    <source>
        <dbReference type="PIRSR" id="PIRSR601461-1"/>
    </source>
</evidence>
<comment type="similarity">
    <text evidence="1 6">Belongs to the peptidase A1 family.</text>
</comment>
<dbReference type="EMBL" id="MU858106">
    <property type="protein sequence ID" value="KAK4213596.1"/>
    <property type="molecule type" value="Genomic_DNA"/>
</dbReference>
<evidence type="ECO:0000256" key="3">
    <source>
        <dbReference type="ARBA" id="ARBA00022750"/>
    </source>
</evidence>
<evidence type="ECO:0000313" key="9">
    <source>
        <dbReference type="EMBL" id="KAK4213596.1"/>
    </source>
</evidence>
<dbReference type="GO" id="GO:0004190">
    <property type="term" value="F:aspartic-type endopeptidase activity"/>
    <property type="evidence" value="ECO:0007669"/>
    <property type="project" value="UniProtKB-KW"/>
</dbReference>
<dbReference type="PROSITE" id="PS51767">
    <property type="entry name" value="PEPTIDASE_A1"/>
    <property type="match status" value="1"/>
</dbReference>
<evidence type="ECO:0000256" key="2">
    <source>
        <dbReference type="ARBA" id="ARBA00022670"/>
    </source>
</evidence>
<feature type="domain" description="Peptidase A1" evidence="8">
    <location>
        <begin position="85"/>
        <end position="398"/>
    </location>
</feature>
<reference evidence="9" key="2">
    <citation type="submission" date="2023-05" db="EMBL/GenBank/DDBJ databases">
        <authorList>
            <consortium name="Lawrence Berkeley National Laboratory"/>
            <person name="Steindorff A."/>
            <person name="Hensen N."/>
            <person name="Bonometti L."/>
            <person name="Westerberg I."/>
            <person name="Brannstrom I.O."/>
            <person name="Guillou S."/>
            <person name="Cros-Aarteil S."/>
            <person name="Calhoun S."/>
            <person name="Haridas S."/>
            <person name="Kuo A."/>
            <person name="Mondo S."/>
            <person name="Pangilinan J."/>
            <person name="Riley R."/>
            <person name="Labutti K."/>
            <person name="Andreopoulos B."/>
            <person name="Lipzen A."/>
            <person name="Chen C."/>
            <person name="Yanf M."/>
            <person name="Daum C."/>
            <person name="Ng V."/>
            <person name="Clum A."/>
            <person name="Ohm R."/>
            <person name="Martin F."/>
            <person name="Silar P."/>
            <person name="Natvig D."/>
            <person name="Lalanne C."/>
            <person name="Gautier V."/>
            <person name="Ament-Velasquez S.L."/>
            <person name="Kruys A."/>
            <person name="Hutchinson M.I."/>
            <person name="Powell A.J."/>
            <person name="Barry K."/>
            <person name="Miller A.N."/>
            <person name="Grigoriev I.V."/>
            <person name="Debuchy R."/>
            <person name="Gladieux P."/>
            <person name="Thoren M.H."/>
            <person name="Johannesson H."/>
        </authorList>
    </citation>
    <scope>NUCLEOTIDE SEQUENCE</scope>
    <source>
        <strain evidence="9">PSN293</strain>
    </source>
</reference>
<evidence type="ECO:0000256" key="1">
    <source>
        <dbReference type="ARBA" id="ARBA00007447"/>
    </source>
</evidence>
<protein>
    <submittedName>
        <fullName evidence="9">Acid protease</fullName>
    </submittedName>
</protein>
<evidence type="ECO:0000256" key="6">
    <source>
        <dbReference type="RuleBase" id="RU000454"/>
    </source>
</evidence>
<keyword evidence="10" id="KW-1185">Reference proteome</keyword>
<keyword evidence="4 6" id="KW-0378">Hydrolase</keyword>
<dbReference type="PANTHER" id="PTHR47966:SF2">
    <property type="entry name" value="ASPERGILLOPEPSIN-1-RELATED"/>
    <property type="match status" value="1"/>
</dbReference>
<dbReference type="CDD" id="cd06097">
    <property type="entry name" value="Aspergillopepsin_like"/>
    <property type="match status" value="1"/>
</dbReference>
<evidence type="ECO:0000256" key="7">
    <source>
        <dbReference type="SAM" id="SignalP"/>
    </source>
</evidence>
<dbReference type="InterPro" id="IPR021109">
    <property type="entry name" value="Peptidase_aspartic_dom_sf"/>
</dbReference>
<organism evidence="9 10">
    <name type="scientific">Rhypophila decipiens</name>
    <dbReference type="NCBI Taxonomy" id="261697"/>
    <lineage>
        <taxon>Eukaryota</taxon>
        <taxon>Fungi</taxon>
        <taxon>Dikarya</taxon>
        <taxon>Ascomycota</taxon>
        <taxon>Pezizomycotina</taxon>
        <taxon>Sordariomycetes</taxon>
        <taxon>Sordariomycetidae</taxon>
        <taxon>Sordariales</taxon>
        <taxon>Naviculisporaceae</taxon>
        <taxon>Rhypophila</taxon>
    </lineage>
</organism>
<dbReference type="AlphaFoldDB" id="A0AAN6Y7F1"/>
<feature type="chain" id="PRO_5042973238" evidence="7">
    <location>
        <begin position="20"/>
        <end position="404"/>
    </location>
</feature>
<keyword evidence="7" id="KW-0732">Signal</keyword>
<dbReference type="Proteomes" id="UP001301769">
    <property type="component" value="Unassembled WGS sequence"/>
</dbReference>
<proteinExistence type="inferred from homology"/>
<reference evidence="9" key="1">
    <citation type="journal article" date="2023" name="Mol. Phylogenet. Evol.">
        <title>Genome-scale phylogeny and comparative genomics of the fungal order Sordariales.</title>
        <authorList>
            <person name="Hensen N."/>
            <person name="Bonometti L."/>
            <person name="Westerberg I."/>
            <person name="Brannstrom I.O."/>
            <person name="Guillou S."/>
            <person name="Cros-Aarteil S."/>
            <person name="Calhoun S."/>
            <person name="Haridas S."/>
            <person name="Kuo A."/>
            <person name="Mondo S."/>
            <person name="Pangilinan J."/>
            <person name="Riley R."/>
            <person name="LaButti K."/>
            <person name="Andreopoulos B."/>
            <person name="Lipzen A."/>
            <person name="Chen C."/>
            <person name="Yan M."/>
            <person name="Daum C."/>
            <person name="Ng V."/>
            <person name="Clum A."/>
            <person name="Steindorff A."/>
            <person name="Ohm R.A."/>
            <person name="Martin F."/>
            <person name="Silar P."/>
            <person name="Natvig D.O."/>
            <person name="Lalanne C."/>
            <person name="Gautier V."/>
            <person name="Ament-Velasquez S.L."/>
            <person name="Kruys A."/>
            <person name="Hutchinson M.I."/>
            <person name="Powell A.J."/>
            <person name="Barry K."/>
            <person name="Miller A.N."/>
            <person name="Grigoriev I.V."/>
            <person name="Debuchy R."/>
            <person name="Gladieux P."/>
            <person name="Hiltunen Thoren M."/>
            <person name="Johannesson H."/>
        </authorList>
    </citation>
    <scope>NUCLEOTIDE SEQUENCE</scope>
    <source>
        <strain evidence="9">PSN293</strain>
    </source>
</reference>
<evidence type="ECO:0000256" key="4">
    <source>
        <dbReference type="ARBA" id="ARBA00022801"/>
    </source>
</evidence>
<dbReference type="Pfam" id="PF00026">
    <property type="entry name" value="Asp"/>
    <property type="match status" value="1"/>
</dbReference>
<dbReference type="GO" id="GO:0006508">
    <property type="term" value="P:proteolysis"/>
    <property type="evidence" value="ECO:0007669"/>
    <property type="project" value="UniProtKB-KW"/>
</dbReference>